<dbReference type="Pfam" id="PF13439">
    <property type="entry name" value="Glyco_transf_4"/>
    <property type="match status" value="1"/>
</dbReference>
<keyword evidence="4" id="KW-1185">Reference proteome</keyword>
<evidence type="ECO:0000313" key="4">
    <source>
        <dbReference type="Proteomes" id="UP000664698"/>
    </source>
</evidence>
<dbReference type="PANTHER" id="PTHR12526">
    <property type="entry name" value="GLYCOSYLTRANSFERASE"/>
    <property type="match status" value="1"/>
</dbReference>
<dbReference type="InterPro" id="IPR001296">
    <property type="entry name" value="Glyco_trans_1"/>
</dbReference>
<evidence type="ECO:0000313" key="3">
    <source>
        <dbReference type="EMBL" id="MBN7800192.1"/>
    </source>
</evidence>
<dbReference type="CDD" id="cd03801">
    <property type="entry name" value="GT4_PimA-like"/>
    <property type="match status" value="1"/>
</dbReference>
<dbReference type="Gene3D" id="3.40.50.2000">
    <property type="entry name" value="Glycogen Phosphorylase B"/>
    <property type="match status" value="2"/>
</dbReference>
<feature type="domain" description="Glycosyl transferase family 1" evidence="1">
    <location>
        <begin position="182"/>
        <end position="346"/>
    </location>
</feature>
<reference evidence="3 4" key="1">
    <citation type="submission" date="2021-03" db="EMBL/GenBank/DDBJ databases">
        <title>novel species isolated from a fishpond in China.</title>
        <authorList>
            <person name="Lu H."/>
            <person name="Cai Z."/>
        </authorList>
    </citation>
    <scope>NUCLEOTIDE SEQUENCE [LARGE SCALE GENOMIC DNA]</scope>
    <source>
        <strain evidence="3 4">JCM 31546</strain>
    </source>
</reference>
<dbReference type="RefSeq" id="WP_206568149.1">
    <property type="nucleotide sequence ID" value="NZ_JAFKCW010000001.1"/>
</dbReference>
<organism evidence="3 4">
    <name type="scientific">Algoriphagus aestuariicola</name>
    <dbReference type="NCBI Taxonomy" id="1852016"/>
    <lineage>
        <taxon>Bacteria</taxon>
        <taxon>Pseudomonadati</taxon>
        <taxon>Bacteroidota</taxon>
        <taxon>Cytophagia</taxon>
        <taxon>Cytophagales</taxon>
        <taxon>Cyclobacteriaceae</taxon>
        <taxon>Algoriphagus</taxon>
    </lineage>
</organism>
<comment type="caution">
    <text evidence="3">The sequence shown here is derived from an EMBL/GenBank/DDBJ whole genome shotgun (WGS) entry which is preliminary data.</text>
</comment>
<gene>
    <name evidence="3" type="ORF">J0A67_04930</name>
</gene>
<dbReference type="Proteomes" id="UP000664698">
    <property type="component" value="Unassembled WGS sequence"/>
</dbReference>
<dbReference type="PANTHER" id="PTHR12526:SF630">
    <property type="entry name" value="GLYCOSYLTRANSFERASE"/>
    <property type="match status" value="1"/>
</dbReference>
<accession>A0ABS3BLN7</accession>
<dbReference type="InterPro" id="IPR028098">
    <property type="entry name" value="Glyco_trans_4-like_N"/>
</dbReference>
<feature type="domain" description="Glycosyltransferase subfamily 4-like N-terminal" evidence="2">
    <location>
        <begin position="16"/>
        <end position="170"/>
    </location>
</feature>
<name>A0ABS3BLN7_9BACT</name>
<proteinExistence type="predicted"/>
<dbReference type="Pfam" id="PF00534">
    <property type="entry name" value="Glycos_transf_1"/>
    <property type="match status" value="1"/>
</dbReference>
<evidence type="ECO:0000259" key="1">
    <source>
        <dbReference type="Pfam" id="PF00534"/>
    </source>
</evidence>
<protein>
    <submittedName>
        <fullName evidence="3">Glycosyltransferase family 4 protein</fullName>
    </submittedName>
</protein>
<dbReference type="EMBL" id="JAFKCW010000001">
    <property type="protein sequence ID" value="MBN7800192.1"/>
    <property type="molecule type" value="Genomic_DNA"/>
</dbReference>
<sequence>MDKIRVLQCIETISSGGVEQTRLTLAKNLSKVRFEIKMTCSFASGPIAEALQAEGVELIPLGSMKHPFDWNIHRQVQAIIREFNPHIMHGGVFEGNSLTALSGTRMRVPIRIMEETSDPQNRSRKANWLLRQYSRMVDKVTAISPNVERYLLETACIARKKVLLINNGVPIPGFISETEKTALQHELGIDTDTVVVGFVGRFFNDHKRMTDLLDAISFLKKYSFKVLMVGDGRDRLLVERKIKELGISDRVALVGYQPNTDRFYSVMDIFCVPSIREGFGLVAAEAMLQGLPVIASRVGGLQDIVLDRETGYLIPPISPESLAEKIRILIEQPELRQEMGEKGRERALAHFSAERYCMEVENLYLELLEKKGIGKRE</sequence>
<dbReference type="SUPFAM" id="SSF53756">
    <property type="entry name" value="UDP-Glycosyltransferase/glycogen phosphorylase"/>
    <property type="match status" value="1"/>
</dbReference>
<evidence type="ECO:0000259" key="2">
    <source>
        <dbReference type="Pfam" id="PF13439"/>
    </source>
</evidence>